<dbReference type="CDD" id="cd12368">
    <property type="entry name" value="RRM3_RBM45"/>
    <property type="match status" value="1"/>
</dbReference>
<dbReference type="GeneID" id="102809938"/>
<feature type="compositionally biased region" description="Polar residues" evidence="4">
    <location>
        <begin position="358"/>
        <end position="372"/>
    </location>
</feature>
<reference evidence="8" key="1">
    <citation type="submission" date="2025-08" db="UniProtKB">
        <authorList>
            <consortium name="RefSeq"/>
        </authorList>
    </citation>
    <scope>IDENTIFICATION</scope>
    <source>
        <tissue evidence="8">Testes</tissue>
    </source>
</reference>
<feature type="region of interest" description="Disordered" evidence="4">
    <location>
        <begin position="338"/>
        <end position="372"/>
    </location>
</feature>
<dbReference type="InterPro" id="IPR034207">
    <property type="entry name" value="RBM45_RRM3"/>
</dbReference>
<feature type="domain" description="HTH CENPB-type" evidence="6">
    <location>
        <begin position="389"/>
        <end position="462"/>
    </location>
</feature>
<feature type="compositionally biased region" description="Gly residues" evidence="4">
    <location>
        <begin position="339"/>
        <end position="355"/>
    </location>
</feature>
<name>A0ABM0MZX8_SACKO</name>
<dbReference type="Proteomes" id="UP000694865">
    <property type="component" value="Unplaced"/>
</dbReference>
<dbReference type="InterPro" id="IPR006600">
    <property type="entry name" value="HTH_CenpB_DNA-bd_dom"/>
</dbReference>
<evidence type="ECO:0000259" key="6">
    <source>
        <dbReference type="PROSITE" id="PS51253"/>
    </source>
</evidence>
<dbReference type="SMART" id="SM00360">
    <property type="entry name" value="RRM"/>
    <property type="match status" value="2"/>
</dbReference>
<dbReference type="InterPro" id="IPR052462">
    <property type="entry name" value="SLIRP/GR-RBP-like"/>
</dbReference>
<gene>
    <name evidence="8" type="primary">LOC102809938</name>
</gene>
<dbReference type="CDD" id="cd12366">
    <property type="entry name" value="RRM1_RBM45"/>
    <property type="match status" value="1"/>
</dbReference>
<accession>A0ABM0MZX8</accession>
<dbReference type="PROSITE" id="PS50102">
    <property type="entry name" value="RRM"/>
    <property type="match status" value="2"/>
</dbReference>
<dbReference type="Gene3D" id="3.30.70.330">
    <property type="match status" value="2"/>
</dbReference>
<dbReference type="PROSITE" id="PS51253">
    <property type="entry name" value="HTH_CENPB"/>
    <property type="match status" value="1"/>
</dbReference>
<feature type="compositionally biased region" description="Basic and acidic residues" evidence="4">
    <location>
        <begin position="158"/>
        <end position="179"/>
    </location>
</feature>
<evidence type="ECO:0000313" key="7">
    <source>
        <dbReference type="Proteomes" id="UP000694865"/>
    </source>
</evidence>
<evidence type="ECO:0000313" key="8">
    <source>
        <dbReference type="RefSeq" id="XP_006825569.1"/>
    </source>
</evidence>
<evidence type="ECO:0000259" key="5">
    <source>
        <dbReference type="PROSITE" id="PS50102"/>
    </source>
</evidence>
<feature type="region of interest" description="Disordered" evidence="4">
    <location>
        <begin position="1"/>
        <end position="22"/>
    </location>
</feature>
<evidence type="ECO:0000256" key="3">
    <source>
        <dbReference type="PROSITE-ProRule" id="PRU00176"/>
    </source>
</evidence>
<evidence type="ECO:0000256" key="2">
    <source>
        <dbReference type="ARBA" id="ARBA00023125"/>
    </source>
</evidence>
<dbReference type="RefSeq" id="XP_006825569.1">
    <property type="nucleotide sequence ID" value="XM_006825506.1"/>
</dbReference>
<keyword evidence="2" id="KW-0238">DNA-binding</keyword>
<protein>
    <submittedName>
        <fullName evidence="8">RNA-binding protein 45-like</fullName>
    </submittedName>
</protein>
<sequence length="699" mass="78887">MAMATDGDERDDHSHRSRKRGVNCDFPPHSRLFLVCARHHSEDDIKGYFDRFGVIEDVWIVRERNSKESRGVAYVKFAKASQAALAMEEMNGKALGSETKPIKVMMANSRSSGSSRDIDQSEELMRLFIIIPKKSTEDDIREKFEGFKAVLAEPKISKINRERERERDRDRDRDRDHMPMQHQNSIPYNDPYQSYAANVYNTGSQGKSGNFGSGMALPDLFSVSQKLQVMAESTVTQDQLSRLFDLVPGLEYCNLTWDYTTGNAKAIAVVRYNTTAAAMYAKEKLNGFEYPPGYRIAVKYIQDDPGACKEGSSGNNSLHMDSSGAGGLLGTAPQSLFQQGGGGGGGQQQRFGNGGAQLSSATLPGQQSLAPNGSETAERLFVICHPQPPPAHLLRDVFSRFGNLIDIYMLGNRNYGYAKYSVTTQLLRLQAKKLISQHCIDFKASKGWAQRFCRHHSLVIRRHTSVAQRLPRDLEEKITAFHEFIVSQPQRYDFPLDLIVNMDETPMYFDLLPTTTLERKGAKSVSVRSTGAEKRHLTVILTGLVMAKSLPPMVIFKGVRKLNINVPPGMVVEVQKKGWCDTDMMKIWLRRIWFRYTKSRESLLVFDSFRGHLHDDITALLKANTSRRAVIPGGCTSKLQPLDVCINKPFKQYMREEWLAFIRQQVENTPEGQRPKTATRQNVVDWVAKLRLSLVVGWQ</sequence>
<dbReference type="Pfam" id="PF03221">
    <property type="entry name" value="HTH_Tnp_Tc5"/>
    <property type="match status" value="1"/>
</dbReference>
<dbReference type="Pfam" id="PF03184">
    <property type="entry name" value="DDE_1"/>
    <property type="match status" value="1"/>
</dbReference>
<feature type="domain" description="RRM" evidence="5">
    <location>
        <begin position="30"/>
        <end position="109"/>
    </location>
</feature>
<keyword evidence="1 3" id="KW-0694">RNA-binding</keyword>
<dbReference type="SUPFAM" id="SSF54928">
    <property type="entry name" value="RNA-binding domain, RBD"/>
    <property type="match status" value="2"/>
</dbReference>
<dbReference type="InterPro" id="IPR004875">
    <property type="entry name" value="DDE_SF_endonuclease_dom"/>
</dbReference>
<evidence type="ECO:0000256" key="1">
    <source>
        <dbReference type="ARBA" id="ARBA00022884"/>
    </source>
</evidence>
<feature type="domain" description="RRM" evidence="5">
    <location>
        <begin position="225"/>
        <end position="303"/>
    </location>
</feature>
<dbReference type="PANTHER" id="PTHR48027">
    <property type="entry name" value="HETEROGENEOUS NUCLEAR RIBONUCLEOPROTEIN 87F-RELATED"/>
    <property type="match status" value="1"/>
</dbReference>
<organism evidence="7 8">
    <name type="scientific">Saccoglossus kowalevskii</name>
    <name type="common">Acorn worm</name>
    <dbReference type="NCBI Taxonomy" id="10224"/>
    <lineage>
        <taxon>Eukaryota</taxon>
        <taxon>Metazoa</taxon>
        <taxon>Hemichordata</taxon>
        <taxon>Enteropneusta</taxon>
        <taxon>Harrimaniidae</taxon>
        <taxon>Saccoglossus</taxon>
    </lineage>
</organism>
<dbReference type="InterPro" id="IPR035979">
    <property type="entry name" value="RBD_domain_sf"/>
</dbReference>
<dbReference type="Pfam" id="PF00076">
    <property type="entry name" value="RRM_1"/>
    <property type="match status" value="2"/>
</dbReference>
<keyword evidence="7" id="KW-1185">Reference proteome</keyword>
<feature type="region of interest" description="Disordered" evidence="4">
    <location>
        <begin position="158"/>
        <end position="188"/>
    </location>
</feature>
<dbReference type="InterPro" id="IPR000504">
    <property type="entry name" value="RRM_dom"/>
</dbReference>
<evidence type="ECO:0000256" key="4">
    <source>
        <dbReference type="SAM" id="MobiDB-lite"/>
    </source>
</evidence>
<dbReference type="InterPro" id="IPR034203">
    <property type="entry name" value="RBM45_RRM1"/>
</dbReference>
<dbReference type="Gene3D" id="1.10.10.60">
    <property type="entry name" value="Homeodomain-like"/>
    <property type="match status" value="1"/>
</dbReference>
<dbReference type="InterPro" id="IPR012677">
    <property type="entry name" value="Nucleotide-bd_a/b_plait_sf"/>
</dbReference>
<proteinExistence type="predicted"/>